<keyword evidence="8" id="KW-1185">Reference proteome</keyword>
<dbReference type="RefSeq" id="XP_027353406.1">
    <property type="nucleotide sequence ID" value="XM_027497605.1"/>
</dbReference>
<evidence type="ECO:0000259" key="7">
    <source>
        <dbReference type="PROSITE" id="PS50888"/>
    </source>
</evidence>
<reference evidence="9" key="2">
    <citation type="submission" date="2025-08" db="UniProtKB">
        <authorList>
            <consortium name="RefSeq"/>
        </authorList>
    </citation>
    <scope>IDENTIFICATION</scope>
    <source>
        <tissue evidence="9">Young leaves</tissue>
    </source>
</reference>
<dbReference type="InterPro" id="IPR011598">
    <property type="entry name" value="bHLH_dom"/>
</dbReference>
<sequence>MEDSLRDWVSQLEMEEQDMLNNQSFSSFDEQEFLREILQHPENFSPEWEQYPSPCCTIQNNNISVEGGATSPTNSTLSFDETSLCGNDGTLHKSNSSNSIKSLERCVCSPAAYLLSFDKSTAEPIIHHSPKLNSAFGSNKRAVVKDGSELESRVGQTRKKVRGSSETHDHIIAERKRRQELTGSIIALSATIPGLKKTDKAYVLREAVNYTKQLKERIKELENQNKDKRVDSTIFIKKSQASSDKSIGKCEKNTESLFEVEARVLEKEVLIGIHCEKQKDIVFKIHVLLEKLHLSITSSSALPFGTSTLIIHVIAQMGDEYSMTMDDLVKNLRESLLEA</sequence>
<dbReference type="InterPro" id="IPR052610">
    <property type="entry name" value="bHLH_transcription_regulator"/>
</dbReference>
<evidence type="ECO:0000256" key="1">
    <source>
        <dbReference type="ARBA" id="ARBA00004123"/>
    </source>
</evidence>
<dbReference type="GO" id="GO:0046983">
    <property type="term" value="F:protein dimerization activity"/>
    <property type="evidence" value="ECO:0007669"/>
    <property type="project" value="InterPro"/>
</dbReference>
<dbReference type="KEGG" id="aprc:113863851"/>
<reference evidence="8" key="1">
    <citation type="journal article" date="2019" name="Toxins">
        <title>Detection of Abrin-Like and Prepropulchellin-Like Toxin Genes and Transcripts Using Whole Genome Sequencing and Full-Length Transcript Sequencing of Abrus precatorius.</title>
        <authorList>
            <person name="Hovde B.T."/>
            <person name="Daligault H.E."/>
            <person name="Hanschen E.R."/>
            <person name="Kunde Y.A."/>
            <person name="Johnson M.B."/>
            <person name="Starkenburg S.R."/>
            <person name="Johnson S.L."/>
        </authorList>
    </citation>
    <scope>NUCLEOTIDE SEQUENCE [LARGE SCALE GENOMIC DNA]</scope>
</reference>
<keyword evidence="4" id="KW-0539">Nucleus</keyword>
<evidence type="ECO:0000313" key="8">
    <source>
        <dbReference type="Proteomes" id="UP000694853"/>
    </source>
</evidence>
<keyword evidence="3" id="KW-0804">Transcription</keyword>
<dbReference type="GeneID" id="113863851"/>
<dbReference type="PANTHER" id="PTHR45959:SF10">
    <property type="entry name" value="HELIX LOOP HELIX DNA-BINDING DOMAIN PROTEIN"/>
    <property type="match status" value="1"/>
</dbReference>
<feature type="coiled-coil region" evidence="5">
    <location>
        <begin position="204"/>
        <end position="231"/>
    </location>
</feature>
<dbReference type="Proteomes" id="UP000694853">
    <property type="component" value="Unplaced"/>
</dbReference>
<evidence type="ECO:0000256" key="4">
    <source>
        <dbReference type="ARBA" id="ARBA00023242"/>
    </source>
</evidence>
<feature type="domain" description="BHLH" evidence="7">
    <location>
        <begin position="165"/>
        <end position="214"/>
    </location>
</feature>
<evidence type="ECO:0000256" key="5">
    <source>
        <dbReference type="SAM" id="Coils"/>
    </source>
</evidence>
<accession>A0A8B8LAP4</accession>
<gene>
    <name evidence="9" type="primary">LOC113863851</name>
</gene>
<dbReference type="AlphaFoldDB" id="A0A8B8LAP4"/>
<dbReference type="InterPro" id="IPR036638">
    <property type="entry name" value="HLH_DNA-bd_sf"/>
</dbReference>
<evidence type="ECO:0000256" key="2">
    <source>
        <dbReference type="ARBA" id="ARBA00023015"/>
    </source>
</evidence>
<dbReference type="SUPFAM" id="SSF47459">
    <property type="entry name" value="HLH, helix-loop-helix DNA-binding domain"/>
    <property type="match status" value="1"/>
</dbReference>
<dbReference type="PANTHER" id="PTHR45959">
    <property type="entry name" value="BHLH TRANSCRIPTION FACTOR"/>
    <property type="match status" value="1"/>
</dbReference>
<dbReference type="OrthoDB" id="1431527at2759"/>
<proteinExistence type="predicted"/>
<evidence type="ECO:0000256" key="3">
    <source>
        <dbReference type="ARBA" id="ARBA00023163"/>
    </source>
</evidence>
<feature type="region of interest" description="Disordered" evidence="6">
    <location>
        <begin position="149"/>
        <end position="168"/>
    </location>
</feature>
<evidence type="ECO:0000313" key="9">
    <source>
        <dbReference type="RefSeq" id="XP_027353406.1"/>
    </source>
</evidence>
<organism evidence="8 9">
    <name type="scientific">Abrus precatorius</name>
    <name type="common">Indian licorice</name>
    <name type="synonym">Glycine abrus</name>
    <dbReference type="NCBI Taxonomy" id="3816"/>
    <lineage>
        <taxon>Eukaryota</taxon>
        <taxon>Viridiplantae</taxon>
        <taxon>Streptophyta</taxon>
        <taxon>Embryophyta</taxon>
        <taxon>Tracheophyta</taxon>
        <taxon>Spermatophyta</taxon>
        <taxon>Magnoliopsida</taxon>
        <taxon>eudicotyledons</taxon>
        <taxon>Gunneridae</taxon>
        <taxon>Pentapetalae</taxon>
        <taxon>rosids</taxon>
        <taxon>fabids</taxon>
        <taxon>Fabales</taxon>
        <taxon>Fabaceae</taxon>
        <taxon>Papilionoideae</taxon>
        <taxon>50 kb inversion clade</taxon>
        <taxon>NPAAA clade</taxon>
        <taxon>indigoferoid/millettioid clade</taxon>
        <taxon>Abreae</taxon>
        <taxon>Abrus</taxon>
    </lineage>
</organism>
<keyword evidence="2" id="KW-0805">Transcription regulation</keyword>
<dbReference type="Pfam" id="PF00010">
    <property type="entry name" value="HLH"/>
    <property type="match status" value="1"/>
</dbReference>
<protein>
    <submittedName>
        <fullName evidence="9">Transcription factor bHLH18-like</fullName>
    </submittedName>
</protein>
<evidence type="ECO:0000256" key="6">
    <source>
        <dbReference type="SAM" id="MobiDB-lite"/>
    </source>
</evidence>
<dbReference type="SMART" id="SM00353">
    <property type="entry name" value="HLH"/>
    <property type="match status" value="1"/>
</dbReference>
<keyword evidence="5" id="KW-0175">Coiled coil</keyword>
<dbReference type="PROSITE" id="PS50888">
    <property type="entry name" value="BHLH"/>
    <property type="match status" value="1"/>
</dbReference>
<dbReference type="Gene3D" id="4.10.280.10">
    <property type="entry name" value="Helix-loop-helix DNA-binding domain"/>
    <property type="match status" value="1"/>
</dbReference>
<name>A0A8B8LAP4_ABRPR</name>
<dbReference type="GO" id="GO:0005634">
    <property type="term" value="C:nucleus"/>
    <property type="evidence" value="ECO:0007669"/>
    <property type="project" value="UniProtKB-SubCell"/>
</dbReference>
<comment type="subcellular location">
    <subcellularLocation>
        <location evidence="1">Nucleus</location>
    </subcellularLocation>
</comment>